<feature type="transmembrane region" description="Helical" evidence="1">
    <location>
        <begin position="12"/>
        <end position="30"/>
    </location>
</feature>
<dbReference type="OrthoDB" id="1274296at2"/>
<keyword evidence="1" id="KW-0812">Transmembrane</keyword>
<protein>
    <submittedName>
        <fullName evidence="2">Uncharacterized protein</fullName>
    </submittedName>
</protein>
<reference evidence="2 3" key="1">
    <citation type="submission" date="2014-07" db="EMBL/GenBank/DDBJ databases">
        <title>Genome of Chryseobacterium piperi CTM.</title>
        <authorList>
            <person name="Pipes S.E."/>
            <person name="Stropko S.J."/>
            <person name="Newman J.D."/>
        </authorList>
    </citation>
    <scope>NUCLEOTIDE SEQUENCE [LARGE SCALE GENOMIC DNA]</scope>
    <source>
        <strain evidence="2 3">CTM</strain>
    </source>
</reference>
<organism evidence="2 3">
    <name type="scientific">Chryseobacterium piperi</name>
    <dbReference type="NCBI Taxonomy" id="558152"/>
    <lineage>
        <taxon>Bacteria</taxon>
        <taxon>Pseudomonadati</taxon>
        <taxon>Bacteroidota</taxon>
        <taxon>Flavobacteriia</taxon>
        <taxon>Flavobacteriales</taxon>
        <taxon>Weeksellaceae</taxon>
        <taxon>Chryseobacterium group</taxon>
        <taxon>Chryseobacterium</taxon>
    </lineage>
</organism>
<dbReference type="RefSeq" id="WP_051887334.1">
    <property type="nucleotide sequence ID" value="NZ_CP023049.2"/>
</dbReference>
<evidence type="ECO:0000313" key="3">
    <source>
        <dbReference type="Proteomes" id="UP000028709"/>
    </source>
</evidence>
<dbReference type="STRING" id="558152.IQ37_13580"/>
<evidence type="ECO:0000256" key="1">
    <source>
        <dbReference type="SAM" id="Phobius"/>
    </source>
</evidence>
<sequence>MLKIFDEKMNGFLFTIILPLLLFAMSYYGFESSYTRLKTAERPPDYLFSSVYAYRVIPNYLSLYLTGVGEYVIDHYLTFFRKFLLKNGTAFYHSLFFVLYFLVFDKVLKVKPIVLLQSILSVIIRTYYQFKNAVN</sequence>
<gene>
    <name evidence="2" type="ORF">IQ37_13580</name>
</gene>
<keyword evidence="3" id="KW-1185">Reference proteome</keyword>
<proteinExistence type="predicted"/>
<feature type="transmembrane region" description="Helical" evidence="1">
    <location>
        <begin position="84"/>
        <end position="104"/>
    </location>
</feature>
<feature type="transmembrane region" description="Helical" evidence="1">
    <location>
        <begin position="52"/>
        <end position="72"/>
    </location>
</feature>
<dbReference type="EMBL" id="JPRJ01000027">
    <property type="protein sequence ID" value="KFF24249.1"/>
    <property type="molecule type" value="Genomic_DNA"/>
</dbReference>
<name>A0A086B5N5_9FLAO</name>
<accession>A0A086B5N5</accession>
<evidence type="ECO:0000313" key="2">
    <source>
        <dbReference type="EMBL" id="KFF24249.1"/>
    </source>
</evidence>
<dbReference type="eggNOG" id="ENOG502ZIRP">
    <property type="taxonomic scope" value="Bacteria"/>
</dbReference>
<dbReference type="Proteomes" id="UP000028709">
    <property type="component" value="Unassembled WGS sequence"/>
</dbReference>
<dbReference type="AlphaFoldDB" id="A0A086B5N5"/>
<keyword evidence="1" id="KW-0472">Membrane</keyword>
<dbReference type="KEGG" id="cpip:CJF12_16005"/>
<keyword evidence="1" id="KW-1133">Transmembrane helix</keyword>
<comment type="caution">
    <text evidence="2">The sequence shown here is derived from an EMBL/GenBank/DDBJ whole genome shotgun (WGS) entry which is preliminary data.</text>
</comment>